<dbReference type="AlphaFoldDB" id="A0A0G0XA71"/>
<dbReference type="InterPro" id="IPR020631">
    <property type="entry name" value="THF_DH/CycHdrlase_NAD-bd_dom"/>
</dbReference>
<feature type="domain" description="Tetrahydrofolate dehydrogenase/cyclohydrolase catalytic" evidence="9">
    <location>
        <begin position="5"/>
        <end position="118"/>
    </location>
</feature>
<evidence type="ECO:0000259" key="9">
    <source>
        <dbReference type="Pfam" id="PF00763"/>
    </source>
</evidence>
<keyword evidence="7" id="KW-0028">Amino-acid biosynthesis</keyword>
<dbReference type="PANTHER" id="PTHR48099:SF5">
    <property type="entry name" value="C-1-TETRAHYDROFOLATE SYNTHASE, CYTOPLASMIC"/>
    <property type="match status" value="1"/>
</dbReference>
<dbReference type="Pfam" id="PF00763">
    <property type="entry name" value="THF_DHG_CYH"/>
    <property type="match status" value="1"/>
</dbReference>
<organism evidence="11 12">
    <name type="scientific">candidate division WWE3 bacterium GW2011_GWA1_41_8</name>
    <dbReference type="NCBI Taxonomy" id="1619103"/>
    <lineage>
        <taxon>Bacteria</taxon>
        <taxon>Katanobacteria</taxon>
    </lineage>
</organism>
<evidence type="ECO:0000256" key="1">
    <source>
        <dbReference type="ARBA" id="ARBA00004777"/>
    </source>
</evidence>
<proteinExistence type="predicted"/>
<dbReference type="Proteomes" id="UP000034920">
    <property type="component" value="Unassembled WGS sequence"/>
</dbReference>
<dbReference type="InterPro" id="IPR036291">
    <property type="entry name" value="NAD(P)-bd_dom_sf"/>
</dbReference>
<name>A0A0G0XA71_UNCKA</name>
<evidence type="ECO:0000256" key="8">
    <source>
        <dbReference type="ARBA" id="ARBA00023268"/>
    </source>
</evidence>
<dbReference type="GO" id="GO:0004477">
    <property type="term" value="F:methenyltetrahydrofolate cyclohydrolase activity"/>
    <property type="evidence" value="ECO:0007669"/>
    <property type="project" value="TreeGrafter"/>
</dbReference>
<keyword evidence="7" id="KW-0486">Methionine biosynthesis</keyword>
<evidence type="ECO:0000313" key="11">
    <source>
        <dbReference type="EMBL" id="KKS21884.1"/>
    </source>
</evidence>
<keyword evidence="8" id="KW-0511">Multifunctional enzyme</keyword>
<keyword evidence="5" id="KW-0521">NADP</keyword>
<evidence type="ECO:0000256" key="2">
    <source>
        <dbReference type="ARBA" id="ARBA00022563"/>
    </source>
</evidence>
<feature type="domain" description="Tetrahydrofolate dehydrogenase/cyclohydrolase NAD(P)-binding" evidence="10">
    <location>
        <begin position="142"/>
        <end position="269"/>
    </location>
</feature>
<keyword evidence="6" id="KW-0560">Oxidoreductase</keyword>
<dbReference type="EMBL" id="LCCA01000018">
    <property type="protein sequence ID" value="KKS21884.1"/>
    <property type="molecule type" value="Genomic_DNA"/>
</dbReference>
<dbReference type="Pfam" id="PF02882">
    <property type="entry name" value="THF_DHG_CYH_C"/>
    <property type="match status" value="1"/>
</dbReference>
<evidence type="ECO:0000256" key="6">
    <source>
        <dbReference type="ARBA" id="ARBA00023002"/>
    </source>
</evidence>
<reference evidence="11 12" key="1">
    <citation type="journal article" date="2015" name="Nature">
        <title>rRNA introns, odd ribosomes, and small enigmatic genomes across a large radiation of phyla.</title>
        <authorList>
            <person name="Brown C.T."/>
            <person name="Hug L.A."/>
            <person name="Thomas B.C."/>
            <person name="Sharon I."/>
            <person name="Castelle C.J."/>
            <person name="Singh A."/>
            <person name="Wilkins M.J."/>
            <person name="Williams K.H."/>
            <person name="Banfield J.F."/>
        </authorList>
    </citation>
    <scope>NUCLEOTIDE SEQUENCE [LARGE SCALE GENOMIC DNA]</scope>
</reference>
<dbReference type="SUPFAM" id="SSF53223">
    <property type="entry name" value="Aminoacid dehydrogenase-like, N-terminal domain"/>
    <property type="match status" value="1"/>
</dbReference>
<evidence type="ECO:0000256" key="7">
    <source>
        <dbReference type="ARBA" id="ARBA00023167"/>
    </source>
</evidence>
<gene>
    <name evidence="11" type="ORF">UU80_C0018G0020</name>
</gene>
<accession>A0A0G0XA71</accession>
<keyword evidence="2" id="KW-0554">One-carbon metabolism</keyword>
<dbReference type="PRINTS" id="PR00085">
    <property type="entry name" value="THFDHDRGNASE"/>
</dbReference>
<dbReference type="Gene3D" id="3.40.50.10860">
    <property type="entry name" value="Leucine Dehydrogenase, chain A, domain 1"/>
    <property type="match status" value="1"/>
</dbReference>
<dbReference type="GO" id="GO:0009086">
    <property type="term" value="P:methionine biosynthetic process"/>
    <property type="evidence" value="ECO:0007669"/>
    <property type="project" value="UniProtKB-KW"/>
</dbReference>
<dbReference type="SUPFAM" id="SSF51735">
    <property type="entry name" value="NAD(P)-binding Rossmann-fold domains"/>
    <property type="match status" value="1"/>
</dbReference>
<comment type="pathway">
    <text evidence="1">One-carbon metabolism; tetrahydrofolate interconversion.</text>
</comment>
<sequence length="273" mass="29753">MEFFDGKAESVELEKEIVQKINGIKAGGKGLKTLLIVQIGDNPVSEKYIGLKVKLCEKLGIPVQVHKISEHLPDATIISGVKALFESKEVNSGIIQLPLPRESLHDILDNIPVQKDVDMISNESQKHFYEGDISRLSPVLWGVNIFLRKNEIDIRNKKVTVLGCGYLVGRPVARCLQEQGSFVEIVDAYTTGTPINADLVVLSAGIPNLVKGDDVSKGCHVIDFGSSIVDGRTVGDFDLMSQIDHLGIVSPSPGGMGPLVVRFLIMNHILTHL</sequence>
<dbReference type="GO" id="GO:0006164">
    <property type="term" value="P:purine nucleotide biosynthetic process"/>
    <property type="evidence" value="ECO:0007669"/>
    <property type="project" value="UniProtKB-KW"/>
</dbReference>
<keyword evidence="3" id="KW-0658">Purine biosynthesis</keyword>
<dbReference type="PANTHER" id="PTHR48099">
    <property type="entry name" value="C-1-TETRAHYDROFOLATE SYNTHASE, CYTOPLASMIC-RELATED"/>
    <property type="match status" value="1"/>
</dbReference>
<evidence type="ECO:0000313" key="12">
    <source>
        <dbReference type="Proteomes" id="UP000034920"/>
    </source>
</evidence>
<comment type="caution">
    <text evidence="11">The sequence shown here is derived from an EMBL/GenBank/DDBJ whole genome shotgun (WGS) entry which is preliminary data.</text>
</comment>
<keyword evidence="4" id="KW-0378">Hydrolase</keyword>
<protein>
    <submittedName>
        <fullName evidence="11">Bifunctional protein FolD</fullName>
    </submittedName>
</protein>
<dbReference type="InterPro" id="IPR046346">
    <property type="entry name" value="Aminoacid_DH-like_N_sf"/>
</dbReference>
<evidence type="ECO:0000256" key="5">
    <source>
        <dbReference type="ARBA" id="ARBA00022857"/>
    </source>
</evidence>
<dbReference type="InterPro" id="IPR020630">
    <property type="entry name" value="THF_DH/CycHdrlase_cat_dom"/>
</dbReference>
<dbReference type="Gene3D" id="3.40.50.720">
    <property type="entry name" value="NAD(P)-binding Rossmann-like Domain"/>
    <property type="match status" value="1"/>
</dbReference>
<dbReference type="GO" id="GO:0005829">
    <property type="term" value="C:cytosol"/>
    <property type="evidence" value="ECO:0007669"/>
    <property type="project" value="TreeGrafter"/>
</dbReference>
<dbReference type="GO" id="GO:0035999">
    <property type="term" value="P:tetrahydrofolate interconversion"/>
    <property type="evidence" value="ECO:0007669"/>
    <property type="project" value="TreeGrafter"/>
</dbReference>
<dbReference type="GO" id="GO:0004488">
    <property type="term" value="F:methylenetetrahydrofolate dehydrogenase (NADP+) activity"/>
    <property type="evidence" value="ECO:0007669"/>
    <property type="project" value="InterPro"/>
</dbReference>
<evidence type="ECO:0000256" key="3">
    <source>
        <dbReference type="ARBA" id="ARBA00022755"/>
    </source>
</evidence>
<evidence type="ECO:0000256" key="4">
    <source>
        <dbReference type="ARBA" id="ARBA00022801"/>
    </source>
</evidence>
<evidence type="ECO:0000259" key="10">
    <source>
        <dbReference type="Pfam" id="PF02882"/>
    </source>
</evidence>
<dbReference type="InterPro" id="IPR000672">
    <property type="entry name" value="THF_DH/CycHdrlase"/>
</dbReference>
<dbReference type="STRING" id="1619103.UU80_C0018G0020"/>